<dbReference type="AlphaFoldDB" id="A0AAV5JDS7"/>
<protein>
    <submittedName>
        <fullName evidence="1">Uncharacterized protein</fullName>
    </submittedName>
</protein>
<dbReference type="EMBL" id="BPVZ01000030">
    <property type="protein sequence ID" value="GKV09015.1"/>
    <property type="molecule type" value="Genomic_DNA"/>
</dbReference>
<proteinExistence type="predicted"/>
<sequence>MHVFDFLHFCNTPKFCDILALSEDLCERKYGFGT</sequence>
<comment type="caution">
    <text evidence="1">The sequence shown here is derived from an EMBL/GenBank/DDBJ whole genome shotgun (WGS) entry which is preliminary data.</text>
</comment>
<name>A0AAV5JDS7_9ROSI</name>
<evidence type="ECO:0000313" key="1">
    <source>
        <dbReference type="EMBL" id="GKV09015.1"/>
    </source>
</evidence>
<accession>A0AAV5JDS7</accession>
<keyword evidence="2" id="KW-1185">Reference proteome</keyword>
<organism evidence="1 2">
    <name type="scientific">Rubroshorea leprosula</name>
    <dbReference type="NCBI Taxonomy" id="152421"/>
    <lineage>
        <taxon>Eukaryota</taxon>
        <taxon>Viridiplantae</taxon>
        <taxon>Streptophyta</taxon>
        <taxon>Embryophyta</taxon>
        <taxon>Tracheophyta</taxon>
        <taxon>Spermatophyta</taxon>
        <taxon>Magnoliopsida</taxon>
        <taxon>eudicotyledons</taxon>
        <taxon>Gunneridae</taxon>
        <taxon>Pentapetalae</taxon>
        <taxon>rosids</taxon>
        <taxon>malvids</taxon>
        <taxon>Malvales</taxon>
        <taxon>Dipterocarpaceae</taxon>
        <taxon>Rubroshorea</taxon>
    </lineage>
</organism>
<gene>
    <name evidence="1" type="ORF">SLEP1_g20580</name>
</gene>
<dbReference type="Proteomes" id="UP001054252">
    <property type="component" value="Unassembled WGS sequence"/>
</dbReference>
<reference evidence="1 2" key="1">
    <citation type="journal article" date="2021" name="Commun. Biol.">
        <title>The genome of Shorea leprosula (Dipterocarpaceae) highlights the ecological relevance of drought in aseasonal tropical rainforests.</title>
        <authorList>
            <person name="Ng K.K.S."/>
            <person name="Kobayashi M.J."/>
            <person name="Fawcett J.A."/>
            <person name="Hatakeyama M."/>
            <person name="Paape T."/>
            <person name="Ng C.H."/>
            <person name="Ang C.C."/>
            <person name="Tnah L.H."/>
            <person name="Lee C.T."/>
            <person name="Nishiyama T."/>
            <person name="Sese J."/>
            <person name="O'Brien M.J."/>
            <person name="Copetti D."/>
            <person name="Mohd Noor M.I."/>
            <person name="Ong R.C."/>
            <person name="Putra M."/>
            <person name="Sireger I.Z."/>
            <person name="Indrioko S."/>
            <person name="Kosugi Y."/>
            <person name="Izuno A."/>
            <person name="Isagi Y."/>
            <person name="Lee S.L."/>
            <person name="Shimizu K.K."/>
        </authorList>
    </citation>
    <scope>NUCLEOTIDE SEQUENCE [LARGE SCALE GENOMIC DNA]</scope>
    <source>
        <strain evidence="1">214</strain>
    </source>
</reference>
<evidence type="ECO:0000313" key="2">
    <source>
        <dbReference type="Proteomes" id="UP001054252"/>
    </source>
</evidence>